<organism evidence="9 10">
    <name type="scientific">Carpediemonas membranifera</name>
    <dbReference type="NCBI Taxonomy" id="201153"/>
    <lineage>
        <taxon>Eukaryota</taxon>
        <taxon>Metamonada</taxon>
        <taxon>Carpediemonas-like organisms</taxon>
        <taxon>Carpediemonas</taxon>
    </lineage>
</organism>
<keyword evidence="2 4" id="KW-0863">Zinc-finger</keyword>
<dbReference type="SUPFAM" id="SSF57850">
    <property type="entry name" value="RING/U-box"/>
    <property type="match status" value="3"/>
</dbReference>
<feature type="compositionally biased region" description="Polar residues" evidence="5">
    <location>
        <begin position="446"/>
        <end position="456"/>
    </location>
</feature>
<dbReference type="Gene3D" id="3.30.40.10">
    <property type="entry name" value="Zinc/RING finger domain, C3HC4 (zinc finger)"/>
    <property type="match status" value="2"/>
</dbReference>
<evidence type="ECO:0000313" key="10">
    <source>
        <dbReference type="Proteomes" id="UP000717585"/>
    </source>
</evidence>
<feature type="domain" description="RING-type" evidence="6">
    <location>
        <begin position="343"/>
        <end position="385"/>
    </location>
</feature>
<keyword evidence="1" id="KW-0479">Metal-binding</keyword>
<keyword evidence="3" id="KW-0862">Zinc</keyword>
<evidence type="ECO:0000259" key="7">
    <source>
        <dbReference type="PROSITE" id="PS50135"/>
    </source>
</evidence>
<dbReference type="Pfam" id="PF13639">
    <property type="entry name" value="zf-RING_2"/>
    <property type="match status" value="1"/>
</dbReference>
<dbReference type="OrthoDB" id="8062037at2759"/>
<evidence type="ECO:0000256" key="1">
    <source>
        <dbReference type="ARBA" id="ARBA00022723"/>
    </source>
</evidence>
<evidence type="ECO:0000256" key="5">
    <source>
        <dbReference type="SAM" id="MobiDB-lite"/>
    </source>
</evidence>
<feature type="region of interest" description="Disordered" evidence="5">
    <location>
        <begin position="403"/>
        <end position="486"/>
    </location>
</feature>
<evidence type="ECO:0000259" key="8">
    <source>
        <dbReference type="PROSITE" id="PS50966"/>
    </source>
</evidence>
<dbReference type="PROSITE" id="PS50135">
    <property type="entry name" value="ZF_ZZ_2"/>
    <property type="match status" value="1"/>
</dbReference>
<dbReference type="EMBL" id="JAHDYR010000003">
    <property type="protein sequence ID" value="KAG9397348.1"/>
    <property type="molecule type" value="Genomic_DNA"/>
</dbReference>
<evidence type="ECO:0000256" key="3">
    <source>
        <dbReference type="ARBA" id="ARBA00022833"/>
    </source>
</evidence>
<name>A0A8J6AYS8_9EUKA</name>
<dbReference type="InterPro" id="IPR013083">
    <property type="entry name" value="Znf_RING/FYVE/PHD"/>
</dbReference>
<proteinExistence type="predicted"/>
<protein>
    <submittedName>
        <fullName evidence="9">E3 ubiquitin-protein ligase ZSWIM2</fullName>
    </submittedName>
</protein>
<dbReference type="InterPro" id="IPR043145">
    <property type="entry name" value="Znf_ZZ_sf"/>
</dbReference>
<accession>A0A8J6AYS8</accession>
<dbReference type="AlphaFoldDB" id="A0A8J6AYS8"/>
<evidence type="ECO:0000256" key="2">
    <source>
        <dbReference type="ARBA" id="ARBA00022771"/>
    </source>
</evidence>
<dbReference type="PROSITE" id="PS50089">
    <property type="entry name" value="ZF_RING_2"/>
    <property type="match status" value="2"/>
</dbReference>
<dbReference type="InterPro" id="IPR001841">
    <property type="entry name" value="Znf_RING"/>
</dbReference>
<comment type="caution">
    <text evidence="9">The sequence shown here is derived from an EMBL/GenBank/DDBJ whole genome shotgun (WGS) entry which is preliminary data.</text>
</comment>
<dbReference type="InterPro" id="IPR039903">
    <property type="entry name" value="Zswim2"/>
</dbReference>
<evidence type="ECO:0000256" key="4">
    <source>
        <dbReference type="PROSITE-ProRule" id="PRU00228"/>
    </source>
</evidence>
<dbReference type="PANTHER" id="PTHR21540">
    <property type="entry name" value="RING FINGER AND SWIM DOMAIN-CONTAINING PROTEIN 2"/>
    <property type="match status" value="1"/>
</dbReference>
<feature type="domain" description="RING-type" evidence="6">
    <location>
        <begin position="144"/>
        <end position="188"/>
    </location>
</feature>
<sequence length="572" mass="62343">MSERCGPVIMRPTDAVLNHITRAYNSPFLVIKEYGPTSFSLKSRGNRRTFKVTIGNPHSCTCSEGMRTHQCIHVFFILLRVLNVDPASSLCWQHALIDREINIVLANRFRSIAASHPTRPARPTETTASSDSDNHRALEEDAICCICQDLMTPFDEIDFCSSCGNNVHANCITVWHAHSASHTCPLCRAPWTTHTVATDTHRYAMPTVHPGVMCGACHGPVDGPLYRCRQCSDLHLCVSCFVTGTNLPGAHRPNHTFQVKQRPFGHWKAVVPMKTGKAAPVDATQAQDMMTRDLTSDDYDLLCQLDDNVAKPGQYTLHPSWLQSKAFPVKVLTDVAMMGPASCAICADEFKIGDSRRMLPCQHIYHKGCIDKWLTKEKDVCPMCNGPVLAEQMRGTRYQEVEAVKKKAKPKPKPKPGPQLMGALVGVGITGAGPMIAQPTDRAPANRTTRPSSGASTRRVPQRPPRPRAPRPSSTQPLSSDELAGLTGVGGVGIVTPAWGQSSVSAPNRSQPASARRIRAPVHARGTSDGALTARPAHSPTLSIGSIPPMNEERRKKPSGSIWRGLPSQTVV</sequence>
<evidence type="ECO:0000313" key="9">
    <source>
        <dbReference type="EMBL" id="KAG9397348.1"/>
    </source>
</evidence>
<dbReference type="Pfam" id="PF25299">
    <property type="entry name" value="ZZ_ADA2"/>
    <property type="match status" value="1"/>
</dbReference>
<dbReference type="Gene3D" id="3.30.60.90">
    <property type="match status" value="1"/>
</dbReference>
<feature type="domain" description="ZZ-type" evidence="7">
    <location>
        <begin position="209"/>
        <end position="265"/>
    </location>
</feature>
<evidence type="ECO:0000259" key="6">
    <source>
        <dbReference type="PROSITE" id="PS50089"/>
    </source>
</evidence>
<dbReference type="SMART" id="SM00184">
    <property type="entry name" value="RING"/>
    <property type="match status" value="2"/>
</dbReference>
<dbReference type="Proteomes" id="UP000717585">
    <property type="component" value="Unassembled WGS sequence"/>
</dbReference>
<keyword evidence="10" id="KW-1185">Reference proteome</keyword>
<dbReference type="GO" id="GO:0008270">
    <property type="term" value="F:zinc ion binding"/>
    <property type="evidence" value="ECO:0007669"/>
    <property type="project" value="UniProtKB-KW"/>
</dbReference>
<feature type="compositionally biased region" description="Polar residues" evidence="5">
    <location>
        <begin position="499"/>
        <end position="513"/>
    </location>
</feature>
<dbReference type="GO" id="GO:0061630">
    <property type="term" value="F:ubiquitin protein ligase activity"/>
    <property type="evidence" value="ECO:0007669"/>
    <property type="project" value="InterPro"/>
</dbReference>
<dbReference type="SMART" id="SM00291">
    <property type="entry name" value="ZnF_ZZ"/>
    <property type="match status" value="1"/>
</dbReference>
<gene>
    <name evidence="9" type="ORF">J8273_1263</name>
</gene>
<dbReference type="PANTHER" id="PTHR21540:SF3">
    <property type="entry name" value="E3 UBIQUITIN-PROTEIN LIGASE ZSWIM2"/>
    <property type="match status" value="1"/>
</dbReference>
<feature type="region of interest" description="Disordered" evidence="5">
    <location>
        <begin position="498"/>
        <end position="572"/>
    </location>
</feature>
<reference evidence="9" key="1">
    <citation type="submission" date="2021-05" db="EMBL/GenBank/DDBJ databases">
        <title>A free-living protist that lacks canonical eukaryotic 1 DNA replication and segregation systems.</title>
        <authorList>
            <person name="Salas-Leiva D.E."/>
            <person name="Tromer E.C."/>
            <person name="Curtis B.A."/>
            <person name="Jerlstrom-Hultqvist J."/>
            <person name="Kolisko M."/>
            <person name="Yi Z."/>
            <person name="Salas-Leiva J.S."/>
            <person name="Gallot-Lavallee L."/>
            <person name="Kops G.J.P.L."/>
            <person name="Archibald J.M."/>
            <person name="Simpson A.G.B."/>
            <person name="Roger A.J."/>
        </authorList>
    </citation>
    <scope>NUCLEOTIDE SEQUENCE</scope>
    <source>
        <strain evidence="9">BICM</strain>
    </source>
</reference>
<dbReference type="InterPro" id="IPR007527">
    <property type="entry name" value="Znf_SWIM"/>
</dbReference>
<dbReference type="PROSITE" id="PS50966">
    <property type="entry name" value="ZF_SWIM"/>
    <property type="match status" value="1"/>
</dbReference>
<dbReference type="InterPro" id="IPR000433">
    <property type="entry name" value="Znf_ZZ"/>
</dbReference>
<feature type="domain" description="SWIM-type" evidence="8">
    <location>
        <begin position="50"/>
        <end position="82"/>
    </location>
</feature>